<evidence type="ECO:0000259" key="3">
    <source>
        <dbReference type="Pfam" id="PF11795"/>
    </source>
</evidence>
<feature type="domain" description="Wadjet protein JetD C-terminal" evidence="2">
    <location>
        <begin position="212"/>
        <end position="379"/>
    </location>
</feature>
<keyword evidence="5" id="KW-1185">Reference proteome</keyword>
<dbReference type="InterPro" id="IPR024537">
    <property type="entry name" value="DUF3322"/>
</dbReference>
<reference evidence="5" key="1">
    <citation type="submission" date="2017-02" db="EMBL/GenBank/DDBJ databases">
        <authorList>
            <person name="Varghese N."/>
            <person name="Submissions S."/>
        </authorList>
    </citation>
    <scope>NUCLEOTIDE SEQUENCE [LARGE SCALE GENOMIC DNA]</scope>
    <source>
        <strain evidence="5">DSM 3072</strain>
    </source>
</reference>
<dbReference type="Pfam" id="PF09983">
    <property type="entry name" value="JetD_C"/>
    <property type="match status" value="1"/>
</dbReference>
<evidence type="ECO:0000259" key="2">
    <source>
        <dbReference type="Pfam" id="PF09983"/>
    </source>
</evidence>
<organism evidence="4 5">
    <name type="scientific">Succinivibrio dextrinosolvens DSM 3072</name>
    <dbReference type="NCBI Taxonomy" id="1123324"/>
    <lineage>
        <taxon>Bacteria</taxon>
        <taxon>Pseudomonadati</taxon>
        <taxon>Pseudomonadota</taxon>
        <taxon>Gammaproteobacteria</taxon>
        <taxon>Aeromonadales</taxon>
        <taxon>Succinivibrionaceae</taxon>
        <taxon>Succinivibrio</taxon>
    </lineage>
</organism>
<evidence type="ECO:0000256" key="1">
    <source>
        <dbReference type="SAM" id="MobiDB-lite"/>
    </source>
</evidence>
<dbReference type="AlphaFoldDB" id="A0A1T4VMA9"/>
<dbReference type="STRING" id="83771.SAMN02910357_01273"/>
<dbReference type="Proteomes" id="UP000242432">
    <property type="component" value="Unassembled WGS sequence"/>
</dbReference>
<accession>A0A1T4VMA9</accession>
<sequence>MKTRNSIRAEINALYRNKVITWLSESVKSKSAVDPVRIYLGAPTKDEDVLKNKDEFLAFCEDWHKELTAGKVDFIEKNYPEIGTIEVPIHLVFDRIEQIATWAGHLVEYHTAEMRLNTLQLKLPELVDAGVENINYLTSLDDADFVRFVDVCRWLCQNRNSGMMIRQIPVRGVDTEWFESHRILILNFLRDYLDLPPMRRDVLQLGLVPPTQPVRAIFLDNVLRSKVGGLRDLGITIRDLNKLDIKPRKVLLFDDLATALSIPDIPGVVILVLTSNIGDICKIPWVARSQVAYVSGVEMRSFAVINNIRVYIPNAVSVTLNKEVFDADKDLWSFDDIEIQELNSSMALTVQESMLYNMLAAGVFGKRARIPPERMPLQQIFDLLDIVYESSENVEPPVVESKSTIDTDFLEKSIVKSTSVDEKPYHEEKKESPIEDEHENASFDDSILGEDNTPEIVESSASMPLALQSDSEEKQ</sequence>
<feature type="domain" description="DUF3322" evidence="3">
    <location>
        <begin position="6"/>
        <end position="189"/>
    </location>
</feature>
<proteinExistence type="predicted"/>
<dbReference type="Pfam" id="PF11795">
    <property type="entry name" value="DUF3322"/>
    <property type="match status" value="1"/>
</dbReference>
<gene>
    <name evidence="4" type="ORF">SAMN02745213_01761</name>
</gene>
<dbReference type="EMBL" id="FUXX01000033">
    <property type="protein sequence ID" value="SKA66090.1"/>
    <property type="molecule type" value="Genomic_DNA"/>
</dbReference>
<feature type="region of interest" description="Disordered" evidence="1">
    <location>
        <begin position="420"/>
        <end position="475"/>
    </location>
</feature>
<evidence type="ECO:0000313" key="4">
    <source>
        <dbReference type="EMBL" id="SKA66090.1"/>
    </source>
</evidence>
<evidence type="ECO:0000313" key="5">
    <source>
        <dbReference type="Proteomes" id="UP000242432"/>
    </source>
</evidence>
<protein>
    <submittedName>
        <fullName evidence="4">Uncharacterized protein</fullName>
    </submittedName>
</protein>
<name>A0A1T4VMA9_9GAMM</name>
<feature type="compositionally biased region" description="Basic and acidic residues" evidence="1">
    <location>
        <begin position="420"/>
        <end position="441"/>
    </location>
</feature>
<dbReference type="InterPro" id="IPR024534">
    <property type="entry name" value="JetD_C"/>
</dbReference>
<dbReference type="RefSeq" id="WP_159443072.1">
    <property type="nucleotide sequence ID" value="NZ_FUXX01000033.1"/>
</dbReference>